<feature type="transmembrane region" description="Helical" evidence="1">
    <location>
        <begin position="183"/>
        <end position="207"/>
    </location>
</feature>
<name>A0A7C4PL58_9CHLR</name>
<dbReference type="InterPro" id="IPR007354">
    <property type="entry name" value="CruF-like"/>
</dbReference>
<feature type="transmembrane region" description="Helical" evidence="1">
    <location>
        <begin position="145"/>
        <end position="163"/>
    </location>
</feature>
<feature type="transmembrane region" description="Helical" evidence="1">
    <location>
        <begin position="72"/>
        <end position="91"/>
    </location>
</feature>
<feature type="transmembrane region" description="Helical" evidence="1">
    <location>
        <begin position="15"/>
        <end position="35"/>
    </location>
</feature>
<comment type="caution">
    <text evidence="2">The sequence shown here is derived from an EMBL/GenBank/DDBJ whole genome shotgun (WGS) entry which is preliminary data.</text>
</comment>
<dbReference type="AlphaFoldDB" id="A0A7C4PL58"/>
<gene>
    <name evidence="2" type="ORF">ENT37_14510</name>
</gene>
<dbReference type="EMBL" id="DSYK01000731">
    <property type="protein sequence ID" value="HGS23063.1"/>
    <property type="molecule type" value="Genomic_DNA"/>
</dbReference>
<feature type="transmembrane region" description="Helical" evidence="1">
    <location>
        <begin position="219"/>
        <end position="236"/>
    </location>
</feature>
<dbReference type="PANTHER" id="PTHR39419">
    <property type="entry name" value="SLL0814 PROTEIN"/>
    <property type="match status" value="1"/>
</dbReference>
<keyword evidence="1" id="KW-0472">Membrane</keyword>
<keyword evidence="1" id="KW-0812">Transmembrane</keyword>
<evidence type="ECO:0000313" key="2">
    <source>
        <dbReference type="EMBL" id="HGS23063.1"/>
    </source>
</evidence>
<proteinExistence type="predicted"/>
<feature type="transmembrane region" description="Helical" evidence="1">
    <location>
        <begin position="41"/>
        <end position="60"/>
    </location>
</feature>
<keyword evidence="1" id="KW-1133">Transmembrane helix</keyword>
<dbReference type="Pfam" id="PF04240">
    <property type="entry name" value="Caroten_synth"/>
    <property type="match status" value="1"/>
</dbReference>
<protein>
    <submittedName>
        <fullName evidence="2">Carotenoid biosynthesis protein</fullName>
    </submittedName>
</protein>
<reference evidence="2" key="1">
    <citation type="journal article" date="2020" name="mSystems">
        <title>Genome- and Community-Level Interaction Insights into Carbon Utilization and Element Cycling Functions of Hydrothermarchaeota in Hydrothermal Sediment.</title>
        <authorList>
            <person name="Zhou Z."/>
            <person name="Liu Y."/>
            <person name="Xu W."/>
            <person name="Pan J."/>
            <person name="Luo Z.H."/>
            <person name="Li M."/>
        </authorList>
    </citation>
    <scope>NUCLEOTIDE SEQUENCE [LARGE SCALE GENOMIC DNA]</scope>
    <source>
        <strain evidence="2">SpSt-573</strain>
    </source>
</reference>
<dbReference type="PANTHER" id="PTHR39419:SF1">
    <property type="entry name" value="SLL0814 PROTEIN"/>
    <property type="match status" value="1"/>
</dbReference>
<sequence>MIDAFNALRYPRSTLVPIVFWVLTMISLPILGWILGEGYLLRGMSFGVLMQASAVIIILYSAWGWPRALKTVLIVAVFTYLAELLGSKTGFPFGKYHYTDLLQPQLAGVPLLIPLAWLMMLPPAWAIAAIILGKDLRHEGTRTKTFLSALKFSLLSALALTAWDLFLDPQMVGWGFWVWETPGLYFGIPLSNYFGWILTSFLITLLANPQDLPVGPLSLVYILTWILQTIGQGIFWSQPGPAAIGFLTCGLFVFLALRCSIAHRN</sequence>
<accession>A0A7C4PL58</accession>
<feature type="transmembrane region" description="Helical" evidence="1">
    <location>
        <begin position="111"/>
        <end position="133"/>
    </location>
</feature>
<evidence type="ECO:0000256" key="1">
    <source>
        <dbReference type="SAM" id="Phobius"/>
    </source>
</evidence>
<organism evidence="2">
    <name type="scientific">Anaerolinea thermolimosa</name>
    <dbReference type="NCBI Taxonomy" id="229919"/>
    <lineage>
        <taxon>Bacteria</taxon>
        <taxon>Bacillati</taxon>
        <taxon>Chloroflexota</taxon>
        <taxon>Anaerolineae</taxon>
        <taxon>Anaerolineales</taxon>
        <taxon>Anaerolineaceae</taxon>
        <taxon>Anaerolinea</taxon>
    </lineage>
</organism>
<feature type="transmembrane region" description="Helical" evidence="1">
    <location>
        <begin position="242"/>
        <end position="261"/>
    </location>
</feature>